<evidence type="ECO:0000259" key="2">
    <source>
        <dbReference type="Pfam" id="PF02582"/>
    </source>
</evidence>
<dbReference type="PANTHER" id="PTHR16255:SF6">
    <property type="entry name" value="PROTEIN RETARDED ROOT GROWTH-LIKE"/>
    <property type="match status" value="1"/>
</dbReference>
<comment type="caution">
    <text evidence="3">The sequence shown here is derived from an EMBL/GenBank/DDBJ whole genome shotgun (WGS) entry which is preliminary data.</text>
</comment>
<dbReference type="AlphaFoldDB" id="A0A0G1I8J3"/>
<dbReference type="InterPro" id="IPR003734">
    <property type="entry name" value="DUF155"/>
</dbReference>
<proteinExistence type="predicted"/>
<gene>
    <name evidence="3" type="ORF">UW49_C0021G0002</name>
</gene>
<dbReference type="Proteomes" id="UP000033977">
    <property type="component" value="Unassembled WGS sequence"/>
</dbReference>
<evidence type="ECO:0000313" key="3">
    <source>
        <dbReference type="EMBL" id="KKT55580.1"/>
    </source>
</evidence>
<evidence type="ECO:0000313" key="4">
    <source>
        <dbReference type="Proteomes" id="UP000033977"/>
    </source>
</evidence>
<accession>A0A0G1I8J3</accession>
<dbReference type="Pfam" id="PF02582">
    <property type="entry name" value="DUF155"/>
    <property type="match status" value="1"/>
</dbReference>
<organism evidence="3 4">
    <name type="scientific">Candidatus Giovannonibacteria bacterium GW2011_GWB1_44_23</name>
    <dbReference type="NCBI Taxonomy" id="1618652"/>
    <lineage>
        <taxon>Bacteria</taxon>
        <taxon>Candidatus Giovannoniibacteriota</taxon>
    </lineage>
</organism>
<keyword evidence="1" id="KW-0472">Membrane</keyword>
<evidence type="ECO:0000256" key="1">
    <source>
        <dbReference type="SAM" id="Phobius"/>
    </source>
</evidence>
<dbReference type="InterPro" id="IPR051624">
    <property type="entry name" value="RMD1/Sad1-interacting"/>
</dbReference>
<keyword evidence="1" id="KW-0812">Transmembrane</keyword>
<feature type="domain" description="DUF155" evidence="2">
    <location>
        <begin position="49"/>
        <end position="216"/>
    </location>
</feature>
<protein>
    <recommendedName>
        <fullName evidence="2">DUF155 domain-containing protein</fullName>
    </recommendedName>
</protein>
<sequence length="263" mass="29994">MNDYKEYNLEAYYLAKGINIVKAADKLDKNLIGRRREFLTYLLGPHEFLFIFSFGAVVFVNVAKDIQGAIKKPLSKFLLNPVKGSYDESYILREMERKFNVGEEAADLPVVGMGETEIAARILAQSVALEYIEDLADEILSNLEAMNAGLEKSGRFLKTAKGVLRLVGQNNNIIQFVISKLSLLDKPDITWESERLETLFSQLADIFDLRPRFRNVEYKIGFARDNSEFALTALQGSRSNFLEIVIILLFIFDIVIYFFGEKF</sequence>
<reference evidence="3 4" key="1">
    <citation type="journal article" date="2015" name="Nature">
        <title>rRNA introns, odd ribosomes, and small enigmatic genomes across a large radiation of phyla.</title>
        <authorList>
            <person name="Brown C.T."/>
            <person name="Hug L.A."/>
            <person name="Thomas B.C."/>
            <person name="Sharon I."/>
            <person name="Castelle C.J."/>
            <person name="Singh A."/>
            <person name="Wilkins M.J."/>
            <person name="Williams K.H."/>
            <person name="Banfield J.F."/>
        </authorList>
    </citation>
    <scope>NUCLEOTIDE SEQUENCE [LARGE SCALE GENOMIC DNA]</scope>
</reference>
<name>A0A0G1I8J3_9BACT</name>
<dbReference type="EMBL" id="LCIN01000021">
    <property type="protein sequence ID" value="KKT55580.1"/>
    <property type="molecule type" value="Genomic_DNA"/>
</dbReference>
<keyword evidence="1" id="KW-1133">Transmembrane helix</keyword>
<dbReference type="PANTHER" id="PTHR16255">
    <property type="entry name" value="REQUIRED FOR MEIOTIC NUCLEAR DIVISION PROTEIN 1 HOMOLOG"/>
    <property type="match status" value="1"/>
</dbReference>
<feature type="transmembrane region" description="Helical" evidence="1">
    <location>
        <begin position="241"/>
        <end position="260"/>
    </location>
</feature>
<feature type="transmembrane region" description="Helical" evidence="1">
    <location>
        <begin position="38"/>
        <end position="62"/>
    </location>
</feature>